<gene>
    <name evidence="2" type="ORF">EV699_11960</name>
</gene>
<keyword evidence="2" id="KW-0808">Transferase</keyword>
<dbReference type="GO" id="GO:0016757">
    <property type="term" value="F:glycosyltransferase activity"/>
    <property type="evidence" value="ECO:0007669"/>
    <property type="project" value="InterPro"/>
</dbReference>
<reference evidence="2 3" key="1">
    <citation type="submission" date="2019-03" db="EMBL/GenBank/DDBJ databases">
        <title>Genomic Encyclopedia of Type Strains, Phase IV (KMG-IV): sequencing the most valuable type-strain genomes for metagenomic binning, comparative biology and taxonomic classification.</title>
        <authorList>
            <person name="Goeker M."/>
        </authorList>
    </citation>
    <scope>NUCLEOTIDE SEQUENCE [LARGE SCALE GENOMIC DNA]</scope>
    <source>
        <strain evidence="2 3">DSM 25287</strain>
    </source>
</reference>
<accession>A0A4R2L058</accession>
<dbReference type="OrthoDB" id="9802525at2"/>
<sequence>MAGAAAPAGTLVVVVKGYPRLSETFIAQELLGLERAGLALEIVALRHPTDAATHPVHAEIRAPVRYLPEYLYQECRRVLRGWWRARRLPGYRAARAAFLADLARDRSPNRVRRFGQALVLAAELDPRCTRLHAHFLHTPASVTRYASLLTGLPWTASAHAKDIWTSPDWDLAVKLADARWVVTCTRAGHARLNALAPTDGRVHLSYHGLDLDRFPPYPAPRPPRDGRGEPVRLLAVGRAVDKKGFDLLLAALARLPPALAWTLAHVGGGARLPALRAQAQALGLGARIEWLGALPQTAVLERYRAADLFVLPCRVSADGDRDGLPNVLVEAASQRLACLSTRVSGVPELLDDGVSGVLVEPGDVAALAAALERLIRDPALRERLGAAAEARVRAHFDHAACLGGLLALFGAGPAADA</sequence>
<evidence type="ECO:0000313" key="3">
    <source>
        <dbReference type="Proteomes" id="UP000295765"/>
    </source>
</evidence>
<dbReference type="PANTHER" id="PTHR12526">
    <property type="entry name" value="GLYCOSYLTRANSFERASE"/>
    <property type="match status" value="1"/>
</dbReference>
<organism evidence="2 3">
    <name type="scientific">Plasticicumulans lactativorans</name>
    <dbReference type="NCBI Taxonomy" id="1133106"/>
    <lineage>
        <taxon>Bacteria</taxon>
        <taxon>Pseudomonadati</taxon>
        <taxon>Pseudomonadota</taxon>
        <taxon>Gammaproteobacteria</taxon>
        <taxon>Candidatus Competibacteraceae</taxon>
        <taxon>Plasticicumulans</taxon>
    </lineage>
</organism>
<dbReference type="PANTHER" id="PTHR12526:SF636">
    <property type="entry name" value="BLL3647 PROTEIN"/>
    <property type="match status" value="1"/>
</dbReference>
<evidence type="ECO:0000259" key="1">
    <source>
        <dbReference type="Pfam" id="PF00534"/>
    </source>
</evidence>
<dbReference type="RefSeq" id="WP_132544709.1">
    <property type="nucleotide sequence ID" value="NZ_SLWY01000019.1"/>
</dbReference>
<proteinExistence type="predicted"/>
<dbReference type="SUPFAM" id="SSF53756">
    <property type="entry name" value="UDP-Glycosyltransferase/glycogen phosphorylase"/>
    <property type="match status" value="1"/>
</dbReference>
<dbReference type="InterPro" id="IPR001296">
    <property type="entry name" value="Glyco_trans_1"/>
</dbReference>
<protein>
    <submittedName>
        <fullName evidence="2">Glycosyltransferase involved in cell wall biosynthesis</fullName>
    </submittedName>
</protein>
<dbReference type="Proteomes" id="UP000295765">
    <property type="component" value="Unassembled WGS sequence"/>
</dbReference>
<dbReference type="AlphaFoldDB" id="A0A4R2L058"/>
<comment type="caution">
    <text evidence="2">The sequence shown here is derived from an EMBL/GenBank/DDBJ whole genome shotgun (WGS) entry which is preliminary data.</text>
</comment>
<feature type="domain" description="Glycosyl transferase family 1" evidence="1">
    <location>
        <begin position="229"/>
        <end position="390"/>
    </location>
</feature>
<dbReference type="GO" id="GO:1901135">
    <property type="term" value="P:carbohydrate derivative metabolic process"/>
    <property type="evidence" value="ECO:0007669"/>
    <property type="project" value="UniProtKB-ARBA"/>
</dbReference>
<evidence type="ECO:0000313" key="2">
    <source>
        <dbReference type="EMBL" id="TCO79603.1"/>
    </source>
</evidence>
<name>A0A4R2L058_9GAMM</name>
<dbReference type="EMBL" id="SLWY01000019">
    <property type="protein sequence ID" value="TCO79603.1"/>
    <property type="molecule type" value="Genomic_DNA"/>
</dbReference>
<dbReference type="Pfam" id="PF00534">
    <property type="entry name" value="Glycos_transf_1"/>
    <property type="match status" value="1"/>
</dbReference>
<keyword evidence="3" id="KW-1185">Reference proteome</keyword>
<dbReference type="Gene3D" id="3.40.50.2000">
    <property type="entry name" value="Glycogen Phosphorylase B"/>
    <property type="match status" value="2"/>
</dbReference>